<dbReference type="InterPro" id="IPR002885">
    <property type="entry name" value="PPR_rpt"/>
</dbReference>
<evidence type="ECO:0000256" key="2">
    <source>
        <dbReference type="PROSITE-ProRule" id="PRU00708"/>
    </source>
</evidence>
<dbReference type="Proteomes" id="UP000008694">
    <property type="component" value="Unassembled WGS sequence"/>
</dbReference>
<dbReference type="NCBIfam" id="TIGR00756">
    <property type="entry name" value="PPR"/>
    <property type="match status" value="1"/>
</dbReference>
<proteinExistence type="predicted"/>
<dbReference type="HOGENOM" id="CLU_208710_0_0_1"/>
<feature type="repeat" description="PPR" evidence="2">
    <location>
        <begin position="15"/>
        <end position="49"/>
    </location>
</feature>
<organism evidence="4">
    <name type="scientific">Arabidopsis lyrata subsp. lyrata</name>
    <name type="common">Lyre-leaved rock-cress</name>
    <dbReference type="NCBI Taxonomy" id="81972"/>
    <lineage>
        <taxon>Eukaryota</taxon>
        <taxon>Viridiplantae</taxon>
        <taxon>Streptophyta</taxon>
        <taxon>Embryophyta</taxon>
        <taxon>Tracheophyta</taxon>
        <taxon>Spermatophyta</taxon>
        <taxon>Magnoliopsida</taxon>
        <taxon>eudicotyledons</taxon>
        <taxon>Gunneridae</taxon>
        <taxon>Pentapetalae</taxon>
        <taxon>rosids</taxon>
        <taxon>malvids</taxon>
        <taxon>Brassicales</taxon>
        <taxon>Brassicaceae</taxon>
        <taxon>Camelineae</taxon>
        <taxon>Arabidopsis</taxon>
    </lineage>
</organism>
<dbReference type="AlphaFoldDB" id="D7L2I4"/>
<name>D7L2I4_ARALL</name>
<dbReference type="Gene3D" id="1.25.40.10">
    <property type="entry name" value="Tetratricopeptide repeat domain"/>
    <property type="match status" value="1"/>
</dbReference>
<dbReference type="PROSITE" id="PS51375">
    <property type="entry name" value="PPR"/>
    <property type="match status" value="1"/>
</dbReference>
<dbReference type="EMBL" id="GL348715">
    <property type="protein sequence ID" value="EFH61798.1"/>
    <property type="molecule type" value="Genomic_DNA"/>
</dbReference>
<evidence type="ECO:0000313" key="4">
    <source>
        <dbReference type="Proteomes" id="UP000008694"/>
    </source>
</evidence>
<accession>D7L2I4</accession>
<dbReference type="STRING" id="81972.D7L2I4"/>
<evidence type="ECO:0000256" key="1">
    <source>
        <dbReference type="ARBA" id="ARBA00022737"/>
    </source>
</evidence>
<keyword evidence="4" id="KW-1185">Reference proteome</keyword>
<evidence type="ECO:0008006" key="5">
    <source>
        <dbReference type="Google" id="ProtNLM"/>
    </source>
</evidence>
<protein>
    <recommendedName>
        <fullName evidence="5">Pentatricopeptide repeat-containing protein</fullName>
    </recommendedName>
</protein>
<gene>
    <name evidence="3" type="ORF">ARALYDRAFT_898792</name>
</gene>
<dbReference type="InterPro" id="IPR011990">
    <property type="entry name" value="TPR-like_helical_dom_sf"/>
</dbReference>
<sequence>MEAIFESMKQRREANEFTFGMMLCMYKKNGRFEEATQIAKQMREMKIRTDPLSYNTFSFYTL</sequence>
<reference evidence="4" key="1">
    <citation type="journal article" date="2011" name="Nat. Genet.">
        <title>The Arabidopsis lyrata genome sequence and the basis of rapid genome size change.</title>
        <authorList>
            <person name="Hu T.T."/>
            <person name="Pattyn P."/>
            <person name="Bakker E.G."/>
            <person name="Cao J."/>
            <person name="Cheng J.-F."/>
            <person name="Clark R.M."/>
            <person name="Fahlgren N."/>
            <person name="Fawcett J.A."/>
            <person name="Grimwood J."/>
            <person name="Gundlach H."/>
            <person name="Haberer G."/>
            <person name="Hollister J.D."/>
            <person name="Ossowski S."/>
            <person name="Ottilar R.P."/>
            <person name="Salamov A.A."/>
            <person name="Schneeberger K."/>
            <person name="Spannagl M."/>
            <person name="Wang X."/>
            <person name="Yang L."/>
            <person name="Nasrallah M.E."/>
            <person name="Bergelson J."/>
            <person name="Carrington J.C."/>
            <person name="Gaut B.S."/>
            <person name="Schmutz J."/>
            <person name="Mayer K.F.X."/>
            <person name="Van de Peer Y."/>
            <person name="Grigoriev I.V."/>
            <person name="Nordborg M."/>
            <person name="Weigel D."/>
            <person name="Guo Y.-L."/>
        </authorList>
    </citation>
    <scope>NUCLEOTIDE SEQUENCE [LARGE SCALE GENOMIC DNA]</scope>
    <source>
        <strain evidence="4">cv. MN47</strain>
    </source>
</reference>
<dbReference type="Gramene" id="scaffold_302762.1">
    <property type="protein sequence ID" value="scaffold_302762.1"/>
    <property type="gene ID" value="scaffold_302762.1"/>
</dbReference>
<keyword evidence="1" id="KW-0677">Repeat</keyword>
<dbReference type="eggNOG" id="KOG4197">
    <property type="taxonomic scope" value="Eukaryota"/>
</dbReference>
<evidence type="ECO:0000313" key="3">
    <source>
        <dbReference type="EMBL" id="EFH61798.1"/>
    </source>
</evidence>